<protein>
    <submittedName>
        <fullName evidence="2">Uncharacterized protein</fullName>
    </submittedName>
</protein>
<comment type="caution">
    <text evidence="2">The sequence shown here is derived from an EMBL/GenBank/DDBJ whole genome shotgun (WGS) entry which is preliminary data.</text>
</comment>
<feature type="region of interest" description="Disordered" evidence="1">
    <location>
        <begin position="21"/>
        <end position="43"/>
    </location>
</feature>
<dbReference type="Proteomes" id="UP000558997">
    <property type="component" value="Unassembled WGS sequence"/>
</dbReference>
<feature type="compositionally biased region" description="Polar residues" evidence="1">
    <location>
        <begin position="21"/>
        <end position="36"/>
    </location>
</feature>
<evidence type="ECO:0000313" key="3">
    <source>
        <dbReference type="Proteomes" id="UP000558997"/>
    </source>
</evidence>
<evidence type="ECO:0000256" key="1">
    <source>
        <dbReference type="SAM" id="MobiDB-lite"/>
    </source>
</evidence>
<sequence>MSITNIITATVITMIGTAISDASSARSGASPPTVSSAYKPKEP</sequence>
<proteinExistence type="predicted"/>
<evidence type="ECO:0000313" key="2">
    <source>
        <dbReference type="EMBL" id="MBB5980336.1"/>
    </source>
</evidence>
<organism evidence="2 3">
    <name type="scientific">Kribbella solani</name>
    <dbReference type="NCBI Taxonomy" id="236067"/>
    <lineage>
        <taxon>Bacteria</taxon>
        <taxon>Bacillati</taxon>
        <taxon>Actinomycetota</taxon>
        <taxon>Actinomycetes</taxon>
        <taxon>Propionibacteriales</taxon>
        <taxon>Kribbellaceae</taxon>
        <taxon>Kribbella</taxon>
    </lineage>
</organism>
<accession>A0A841DU95</accession>
<reference evidence="2 3" key="1">
    <citation type="submission" date="2020-08" db="EMBL/GenBank/DDBJ databases">
        <title>Sequencing the genomes of 1000 actinobacteria strains.</title>
        <authorList>
            <person name="Klenk H.-P."/>
        </authorList>
    </citation>
    <scope>NUCLEOTIDE SEQUENCE [LARGE SCALE GENOMIC DNA]</scope>
    <source>
        <strain evidence="2 3">DSM 17294</strain>
    </source>
</reference>
<dbReference type="EMBL" id="JACHNF010000001">
    <property type="protein sequence ID" value="MBB5980336.1"/>
    <property type="molecule type" value="Genomic_DNA"/>
</dbReference>
<name>A0A841DU95_9ACTN</name>
<gene>
    <name evidence="2" type="ORF">HDA44_003677</name>
</gene>
<dbReference type="AlphaFoldDB" id="A0A841DU95"/>
<keyword evidence="3" id="KW-1185">Reference proteome</keyword>